<feature type="region of interest" description="Disordered" evidence="1">
    <location>
        <begin position="18"/>
        <end position="37"/>
    </location>
</feature>
<reference evidence="2" key="2">
    <citation type="submission" date="2020-09" db="EMBL/GenBank/DDBJ databases">
        <authorList>
            <person name="Sun Q."/>
            <person name="Ohkuma M."/>
        </authorList>
    </citation>
    <scope>NUCLEOTIDE SEQUENCE</scope>
    <source>
        <strain evidence="2">JCM 4815</strain>
    </source>
</reference>
<accession>A0A918PBF7</accession>
<organism evidence="2 3">
    <name type="scientific">Streptomyces poonensis</name>
    <dbReference type="NCBI Taxonomy" id="68255"/>
    <lineage>
        <taxon>Bacteria</taxon>
        <taxon>Bacillati</taxon>
        <taxon>Actinomycetota</taxon>
        <taxon>Actinomycetes</taxon>
        <taxon>Kitasatosporales</taxon>
        <taxon>Streptomycetaceae</taxon>
        <taxon>Streptomyces</taxon>
    </lineage>
</organism>
<evidence type="ECO:0000313" key="2">
    <source>
        <dbReference type="EMBL" id="GGY94260.1"/>
    </source>
</evidence>
<comment type="caution">
    <text evidence="2">The sequence shown here is derived from an EMBL/GenBank/DDBJ whole genome shotgun (WGS) entry which is preliminary data.</text>
</comment>
<dbReference type="EMBL" id="BMVW01000001">
    <property type="protein sequence ID" value="GGY94260.1"/>
    <property type="molecule type" value="Genomic_DNA"/>
</dbReference>
<keyword evidence="3" id="KW-1185">Reference proteome</keyword>
<sequence>MRLLADVQDAIIEIEVRPAKADDLSPPEPHGDGEDEGRVERVFAGRGEEEEVERLVQAPGLEFVVVRAGRLGELGDVARDQFLAAGRGERGAPHAVRLLGRCRGGLLLQADEEAAHVRDAEGLQPLRAEQGEEVEPDVRLVLVVRAQLPPKLDDVVQPVRQPLGELRRSGGHGHALVDLVRQLPALGVALDPGLAVGELAGACAVRLEDVDRALVAAVLALGDGAGAVGSESSAGSVTRRPVTVPTMVSFSRVASGRKGLVAGPSAGPLYSELLQAVRSSAGQ</sequence>
<evidence type="ECO:0000256" key="1">
    <source>
        <dbReference type="SAM" id="MobiDB-lite"/>
    </source>
</evidence>
<proteinExistence type="predicted"/>
<protein>
    <submittedName>
        <fullName evidence="2">Uncharacterized protein</fullName>
    </submittedName>
</protein>
<gene>
    <name evidence="2" type="ORF">GCM10010365_11190</name>
</gene>
<dbReference type="Proteomes" id="UP000622166">
    <property type="component" value="Unassembled WGS sequence"/>
</dbReference>
<evidence type="ECO:0000313" key="3">
    <source>
        <dbReference type="Proteomes" id="UP000622166"/>
    </source>
</evidence>
<name>A0A918PBF7_9ACTN</name>
<dbReference type="AlphaFoldDB" id="A0A918PBF7"/>
<reference evidence="2" key="1">
    <citation type="journal article" date="2014" name="Int. J. Syst. Evol. Microbiol.">
        <title>Complete genome sequence of Corynebacterium casei LMG S-19264T (=DSM 44701T), isolated from a smear-ripened cheese.</title>
        <authorList>
            <consortium name="US DOE Joint Genome Institute (JGI-PGF)"/>
            <person name="Walter F."/>
            <person name="Albersmeier A."/>
            <person name="Kalinowski J."/>
            <person name="Ruckert C."/>
        </authorList>
    </citation>
    <scope>NUCLEOTIDE SEQUENCE</scope>
    <source>
        <strain evidence="2">JCM 4815</strain>
    </source>
</reference>